<gene>
    <name evidence="3" type="ORF">CLUP02_03209</name>
</gene>
<feature type="signal peptide" evidence="2">
    <location>
        <begin position="1"/>
        <end position="27"/>
    </location>
</feature>
<dbReference type="EMBL" id="CP019474">
    <property type="protein sequence ID" value="UQC77738.1"/>
    <property type="molecule type" value="Genomic_DNA"/>
</dbReference>
<reference evidence="3" key="1">
    <citation type="journal article" date="2021" name="Mol. Plant Microbe Interact.">
        <title>Complete Genome Sequence of the Plant-Pathogenic Fungus Colletotrichum lupini.</title>
        <authorList>
            <person name="Baroncelli R."/>
            <person name="Pensec F."/>
            <person name="Da Lio D."/>
            <person name="Boufleur T."/>
            <person name="Vicente I."/>
            <person name="Sarrocco S."/>
            <person name="Picot A."/>
            <person name="Baraldi E."/>
            <person name="Sukno S."/>
            <person name="Thon M."/>
            <person name="Le Floch G."/>
        </authorList>
    </citation>
    <scope>NUCLEOTIDE SEQUENCE</scope>
    <source>
        <strain evidence="3">IMI 504893</strain>
    </source>
</reference>
<dbReference type="GeneID" id="73337244"/>
<sequence>MGLAASAFDCTRLLLLLLEFLPSPGLGPRRVVSGELPMRSCHACRGGAVVAVQAYLTFLTCIASFQVASPFPSRPIAGSIWKGPQLRNGRINGKGKHQTLDRSLPALDLPSFTPPRRLLLLTCAVSVCLEFLSFADRSRIELEYLPIQSIASSAFILCRATLTRPVTSVVWHGWVKGWLTPLANQLTDCHFASTNSQASTLSRRQVYLSLDSMSPLTAMSTSSLLCIYAQHAWNVSCFLDPTMLELPDASVRDAESLTVNTKENQTRFSGLRTQNAKQEPISLDSRRCTATTTGNGHVWYRSSPRPRCAPTPRRKNNRLSATTTYNISFRLADAAFPIRRRRRSMTGYNLLRRDVAKMKDHRAIINLVTHGFQNPWNRLHRCRHCLRCCRAALADEGTVTAAAACIYACIDRTSESTSRSRSGTHHLKDRPDYPCNSAAWIVLGVMVSGIGRAANSLWNLPTKSIRPWIGGFREHISPPTRTNSNPPISRNRHRMAQKLRRNVKDSKTQDPFSSLFVPPVALHDLDAVDKSVVALKASDSMAAKIVFPNPSKLLSSSCLHECRLDHCKEEVSDGSATPASSHVAASDVCRTRNEMSDETSCAIAPTTFQLFTLTWRVSHIACNYKKALDWEPMEHYQLPHADGRSLAACEDLAFLSLAVSSHDLRLTQMLFTRYTMIERWPLLRLNKASRFRGIIHLRSHRGSILYSKRIACIEIPRSIYVSQLGSELLAALQADAFAPTIKTKPSPAGVAIKPAEISPPLSVNVGGPIWVRMQLVLSPGCYDHAQPRNGKAVRITAGIFCRCLDHTLTPPTRLPAFNVCLSVPQGSSTWSKFPSPTRPGFPSTLHIEDRCAALQAHDVGMEQVMIWCHKAETSFIRHNICTPARWSPTSDEVLAQPGADQEHAATVFTNTDSVGDSGQVDICLRYFQLRRSHCQTSYYMIGQSCGLDLCDLARGDPLGYHLLLLSKAEFRYIDVGLLGGQGLTTIFFPPLSWPAKVQSTSFVCFSGLEFPEPGPPVLLPAALPTTTDDEMAVSPPVRSASGSNIPTSIMGTRFEMDARAWDELEWGVDTRDLHQGGWADWGVGKDVTAFEVTRIGRKVISSDNTQTPRLLGRYVQTVPAYHVVRVTKHQLFVRKKKALGRETKGGDAQPAAQSETIEKAVERRTEEAILTASHPFPPSQDTGRNRPGFISILLSFDLIQQVTKLLVGASPLVPTSITQIFLGDPEALFQVPPDSRVLPMAIVEIVLQRWLVTIYNAPMDAEEQLPAKNRGCNDEGSKTRPPAELNRMGNMLDNIPGPPPDARYHEVNNVDARLPGHVHTGTRSMEGSPPSHSRAKSSKNTTTCLPKRAVIDEDPKTHIHGSGTSVVSHSHTPARLPAPEEFTCKTAIKVRPSKTLDNRVAETQETLQHAVLIGSASFFFFLLKVEERLIGIPIVPMKQSIGQEMEKRHPVEMGCRLQSLVLRSLYIHTGGPLGSWLRGSPHISLLPSSLPKNPACIRLAAPRWGKVDFQSMSRRLYSRDPAEWEYTTWMPLEIHAHFHHALGVEVVMQAPTTAGQRTREIAVQPEAGSGIPLLLESVSRVKVLTDSVDFHMGSLRRSERTQLYDSPCSNVVQPPETIPGRQEERKTTSRRDASPRPPVPGKRFGSRRRSNVTVVVNGASSHRPIRKERLLVFSAGQGLD</sequence>
<dbReference type="RefSeq" id="XP_049139377.1">
    <property type="nucleotide sequence ID" value="XM_049282234.1"/>
</dbReference>
<feature type="compositionally biased region" description="Low complexity" evidence="1">
    <location>
        <begin position="1360"/>
        <end position="1371"/>
    </location>
</feature>
<dbReference type="KEGG" id="clup:CLUP02_03209"/>
<dbReference type="Proteomes" id="UP000830671">
    <property type="component" value="Chromosome 2"/>
</dbReference>
<organism evidence="3 4">
    <name type="scientific">Colletotrichum lupini</name>
    <dbReference type="NCBI Taxonomy" id="145971"/>
    <lineage>
        <taxon>Eukaryota</taxon>
        <taxon>Fungi</taxon>
        <taxon>Dikarya</taxon>
        <taxon>Ascomycota</taxon>
        <taxon>Pezizomycotina</taxon>
        <taxon>Sordariomycetes</taxon>
        <taxon>Hypocreomycetidae</taxon>
        <taxon>Glomerellales</taxon>
        <taxon>Glomerellaceae</taxon>
        <taxon>Colletotrichum</taxon>
        <taxon>Colletotrichum acutatum species complex</taxon>
    </lineage>
</organism>
<evidence type="ECO:0000313" key="4">
    <source>
        <dbReference type="Proteomes" id="UP000830671"/>
    </source>
</evidence>
<name>A0A9Q8WBK9_9PEZI</name>
<keyword evidence="2" id="KW-0732">Signal</keyword>
<protein>
    <submittedName>
        <fullName evidence="3">Uncharacterized protein</fullName>
    </submittedName>
</protein>
<feature type="region of interest" description="Disordered" evidence="1">
    <location>
        <begin position="1318"/>
        <end position="1343"/>
    </location>
</feature>
<feature type="region of interest" description="Disordered" evidence="1">
    <location>
        <begin position="1355"/>
        <end position="1376"/>
    </location>
</feature>
<proteinExistence type="predicted"/>
<keyword evidence="4" id="KW-1185">Reference proteome</keyword>
<feature type="chain" id="PRO_5040329349" evidence="2">
    <location>
        <begin position="28"/>
        <end position="1680"/>
    </location>
</feature>
<evidence type="ECO:0000313" key="3">
    <source>
        <dbReference type="EMBL" id="UQC77738.1"/>
    </source>
</evidence>
<evidence type="ECO:0000256" key="1">
    <source>
        <dbReference type="SAM" id="MobiDB-lite"/>
    </source>
</evidence>
<feature type="region of interest" description="Disordered" evidence="1">
    <location>
        <begin position="1606"/>
        <end position="1661"/>
    </location>
</feature>
<accession>A0A9Q8WBK9</accession>
<feature type="compositionally biased region" description="Basic and acidic residues" evidence="1">
    <location>
        <begin position="1621"/>
        <end position="1634"/>
    </location>
</feature>
<evidence type="ECO:0000256" key="2">
    <source>
        <dbReference type="SAM" id="SignalP"/>
    </source>
</evidence>